<gene>
    <name evidence="3" type="ORF">C1706_11765</name>
</gene>
<keyword evidence="4" id="KW-1185">Reference proteome</keyword>
<evidence type="ECO:0000256" key="1">
    <source>
        <dbReference type="SAM" id="SignalP"/>
    </source>
</evidence>
<dbReference type="EMBL" id="PPCV01000008">
    <property type="protein sequence ID" value="RXW31541.1"/>
    <property type="molecule type" value="Genomic_DNA"/>
</dbReference>
<name>A0A4Q2EEB3_9ACTN</name>
<dbReference type="AlphaFoldDB" id="A0A4Q2EEB3"/>
<dbReference type="OrthoDB" id="26872at2"/>
<dbReference type="InterPro" id="IPR005183">
    <property type="entry name" value="DUF305_CopM-like"/>
</dbReference>
<reference evidence="3 4" key="1">
    <citation type="submission" date="2018-01" db="EMBL/GenBank/DDBJ databases">
        <title>Lactibacter flavus gen. nov., sp. nov., a novel bacterium of the family Propionibacteriaceae isolated from raw milk and dairy products.</title>
        <authorList>
            <person name="Wenning M."/>
            <person name="Breitenwieser F."/>
            <person name="Huptas C."/>
            <person name="von Neubeck M."/>
            <person name="Busse H.-J."/>
            <person name="Scherer S."/>
        </authorList>
    </citation>
    <scope>NUCLEOTIDE SEQUENCE [LARGE SCALE GENOMIC DNA]</scope>
    <source>
        <strain evidence="3 4">VG341</strain>
    </source>
</reference>
<keyword evidence="1" id="KW-0732">Signal</keyword>
<proteinExistence type="predicted"/>
<accession>A0A4Q2EEB3</accession>
<protein>
    <submittedName>
        <fullName evidence="3">DUF305 domain-containing protein</fullName>
    </submittedName>
</protein>
<evidence type="ECO:0000259" key="2">
    <source>
        <dbReference type="Pfam" id="PF03713"/>
    </source>
</evidence>
<dbReference type="Gene3D" id="1.20.1260.10">
    <property type="match status" value="1"/>
</dbReference>
<evidence type="ECO:0000313" key="4">
    <source>
        <dbReference type="Proteomes" id="UP000290624"/>
    </source>
</evidence>
<dbReference type="Proteomes" id="UP000290624">
    <property type="component" value="Unassembled WGS sequence"/>
</dbReference>
<dbReference type="PANTHER" id="PTHR36933:SF1">
    <property type="entry name" value="SLL0788 PROTEIN"/>
    <property type="match status" value="1"/>
</dbReference>
<dbReference type="InterPro" id="IPR012347">
    <property type="entry name" value="Ferritin-like"/>
</dbReference>
<dbReference type="Pfam" id="PF03713">
    <property type="entry name" value="DUF305"/>
    <property type="match status" value="1"/>
</dbReference>
<feature type="signal peptide" evidence="1">
    <location>
        <begin position="1"/>
        <end position="29"/>
    </location>
</feature>
<dbReference type="PROSITE" id="PS51257">
    <property type="entry name" value="PROKAR_LIPOPROTEIN"/>
    <property type="match status" value="1"/>
</dbReference>
<evidence type="ECO:0000313" key="3">
    <source>
        <dbReference type="EMBL" id="RXW31541.1"/>
    </source>
</evidence>
<dbReference type="RefSeq" id="WP_129459424.1">
    <property type="nucleotide sequence ID" value="NZ_PPCV01000008.1"/>
</dbReference>
<organism evidence="3 4">
    <name type="scientific">Propioniciclava flava</name>
    <dbReference type="NCBI Taxonomy" id="2072026"/>
    <lineage>
        <taxon>Bacteria</taxon>
        <taxon>Bacillati</taxon>
        <taxon>Actinomycetota</taxon>
        <taxon>Actinomycetes</taxon>
        <taxon>Propionibacteriales</taxon>
        <taxon>Propionibacteriaceae</taxon>
        <taxon>Propioniciclava</taxon>
    </lineage>
</organism>
<dbReference type="PANTHER" id="PTHR36933">
    <property type="entry name" value="SLL0788 PROTEIN"/>
    <property type="match status" value="1"/>
</dbReference>
<feature type="chain" id="PRO_5020389771" evidence="1">
    <location>
        <begin position="30"/>
        <end position="206"/>
    </location>
</feature>
<comment type="caution">
    <text evidence="3">The sequence shown here is derived from an EMBL/GenBank/DDBJ whole genome shotgun (WGS) entry which is preliminary data.</text>
</comment>
<feature type="domain" description="DUF305" evidence="2">
    <location>
        <begin position="54"/>
        <end position="203"/>
    </location>
</feature>
<sequence length="206" mass="21423">MSATPKWVTIVMGAAVAATMLGACSATPAATPSPALTTAGSANPSNAAAHNEADTAFAQMMIVHHQGAIEMADLAAQQAQSADVQALAERISAAQGPEIETMSGWLSAWGEDPMPADSDMAGMDHSGMDMDGRSQEEVMAELRGLSGADFDRQFLTSMIAHHQGAIEMAQTQLADGRDPQAIELAQKIIADQEAEIEEMQGLLASA</sequence>